<keyword evidence="2" id="KW-1185">Reference proteome</keyword>
<gene>
    <name evidence="1" type="ORF">O6H91_08G059200</name>
</gene>
<dbReference type="Proteomes" id="UP001162992">
    <property type="component" value="Chromosome 8"/>
</dbReference>
<organism evidence="1 2">
    <name type="scientific">Diphasiastrum complanatum</name>
    <name type="common">Issler's clubmoss</name>
    <name type="synonym">Lycopodium complanatum</name>
    <dbReference type="NCBI Taxonomy" id="34168"/>
    <lineage>
        <taxon>Eukaryota</taxon>
        <taxon>Viridiplantae</taxon>
        <taxon>Streptophyta</taxon>
        <taxon>Embryophyta</taxon>
        <taxon>Tracheophyta</taxon>
        <taxon>Lycopodiopsida</taxon>
        <taxon>Lycopodiales</taxon>
        <taxon>Lycopodiaceae</taxon>
        <taxon>Lycopodioideae</taxon>
        <taxon>Diphasiastrum</taxon>
    </lineage>
</organism>
<comment type="caution">
    <text evidence="1">The sequence shown here is derived from an EMBL/GenBank/DDBJ whole genome shotgun (WGS) entry which is preliminary data.</text>
</comment>
<sequence length="225" mass="26021">MPFSRIAGDDLIYATIFTAPVIFISPIFIGRALNEFNKGVCIIKRRARRLWKILCHCSRSRRQKSTSTISRNGEVSLTRMNAPFENDYCSVCYDTFNLPCQANCSHWFCGECILRVWQHNSALRPCKCPICRRPITLLTPSGLIGQEYDAESKRVMREISKYNVVFGGGPMSLIQRVRDMPRILRHVVRELMDPQRALFLVHRMRILLCLVSLGKFLLGKYFELQ</sequence>
<proteinExistence type="predicted"/>
<evidence type="ECO:0000313" key="1">
    <source>
        <dbReference type="EMBL" id="KAJ7546884.1"/>
    </source>
</evidence>
<protein>
    <submittedName>
        <fullName evidence="1">Uncharacterized protein</fullName>
    </submittedName>
</protein>
<reference evidence="2" key="1">
    <citation type="journal article" date="2024" name="Proc. Natl. Acad. Sci. U.S.A.">
        <title>Extraordinary preservation of gene collinearity over three hundred million years revealed in homosporous lycophytes.</title>
        <authorList>
            <person name="Li C."/>
            <person name="Wickell D."/>
            <person name="Kuo L.Y."/>
            <person name="Chen X."/>
            <person name="Nie B."/>
            <person name="Liao X."/>
            <person name="Peng D."/>
            <person name="Ji J."/>
            <person name="Jenkins J."/>
            <person name="Williams M."/>
            <person name="Shu S."/>
            <person name="Plott C."/>
            <person name="Barry K."/>
            <person name="Rajasekar S."/>
            <person name="Grimwood J."/>
            <person name="Han X."/>
            <person name="Sun S."/>
            <person name="Hou Z."/>
            <person name="He W."/>
            <person name="Dai G."/>
            <person name="Sun C."/>
            <person name="Schmutz J."/>
            <person name="Leebens-Mack J.H."/>
            <person name="Li F.W."/>
            <person name="Wang L."/>
        </authorList>
    </citation>
    <scope>NUCLEOTIDE SEQUENCE [LARGE SCALE GENOMIC DNA]</scope>
    <source>
        <strain evidence="2">cv. PW_Plant_1</strain>
    </source>
</reference>
<accession>A0ACC2CXZ2</accession>
<dbReference type="EMBL" id="CM055099">
    <property type="protein sequence ID" value="KAJ7546884.1"/>
    <property type="molecule type" value="Genomic_DNA"/>
</dbReference>
<name>A0ACC2CXZ2_DIPCM</name>
<evidence type="ECO:0000313" key="2">
    <source>
        <dbReference type="Proteomes" id="UP001162992"/>
    </source>
</evidence>